<dbReference type="EMBL" id="JBIALX010000006">
    <property type="protein sequence ID" value="MFF0455173.1"/>
    <property type="molecule type" value="Genomic_DNA"/>
</dbReference>
<evidence type="ECO:0000313" key="2">
    <source>
        <dbReference type="Proteomes" id="UP001601521"/>
    </source>
</evidence>
<dbReference type="RefSeq" id="WP_387252044.1">
    <property type="nucleotide sequence ID" value="NZ_JBIALX010000006.1"/>
</dbReference>
<proteinExistence type="predicted"/>
<gene>
    <name evidence="1" type="ORF">ACFYTH_17555</name>
</gene>
<dbReference type="Proteomes" id="UP001601521">
    <property type="component" value="Unassembled WGS sequence"/>
</dbReference>
<protein>
    <submittedName>
        <fullName evidence="1">Uncharacterized protein</fullName>
    </submittedName>
</protein>
<name>A0ABW6NJ38_9NOCA</name>
<comment type="caution">
    <text evidence="1">The sequence shown here is derived from an EMBL/GenBank/DDBJ whole genome shotgun (WGS) entry which is preliminary data.</text>
</comment>
<organism evidence="1 2">
    <name type="scientific">Nocardia africana</name>
    <dbReference type="NCBI Taxonomy" id="134964"/>
    <lineage>
        <taxon>Bacteria</taxon>
        <taxon>Bacillati</taxon>
        <taxon>Actinomycetota</taxon>
        <taxon>Actinomycetes</taxon>
        <taxon>Mycobacteriales</taxon>
        <taxon>Nocardiaceae</taxon>
        <taxon>Nocardia</taxon>
    </lineage>
</organism>
<accession>A0ABW6NJ38</accession>
<evidence type="ECO:0000313" key="1">
    <source>
        <dbReference type="EMBL" id="MFF0455173.1"/>
    </source>
</evidence>
<sequence length="219" mass="22613">MSEKWRPALGFGAVVVLLIVVVALGWARPPRASVLGTDRLGPDSGERVADYLERAHESLSGADTAPRWALVTSSTGLSTDEVVDLGAGLRISQVLYHVPIDRVYTPVITVPVPAGTGALRAAQAAAAGAMDHVQADDDRSRRLAAVLAARLHAGCACAVNLVVRGTLVQLRGVASRTGIRSVQALPADAAAGAFAVLPLLPEHVDVVAPGPDDGPIPDH</sequence>
<keyword evidence="2" id="KW-1185">Reference proteome</keyword>
<reference evidence="1 2" key="1">
    <citation type="submission" date="2024-10" db="EMBL/GenBank/DDBJ databases">
        <title>The Natural Products Discovery Center: Release of the First 8490 Sequenced Strains for Exploring Actinobacteria Biosynthetic Diversity.</title>
        <authorList>
            <person name="Kalkreuter E."/>
            <person name="Kautsar S.A."/>
            <person name="Yang D."/>
            <person name="Bader C.D."/>
            <person name="Teijaro C.N."/>
            <person name="Fluegel L."/>
            <person name="Davis C.M."/>
            <person name="Simpson J.R."/>
            <person name="Lauterbach L."/>
            <person name="Steele A.D."/>
            <person name="Gui C."/>
            <person name="Meng S."/>
            <person name="Li G."/>
            <person name="Viehrig K."/>
            <person name="Ye F."/>
            <person name="Su P."/>
            <person name="Kiefer A.F."/>
            <person name="Nichols A."/>
            <person name="Cepeda A.J."/>
            <person name="Yan W."/>
            <person name="Fan B."/>
            <person name="Jiang Y."/>
            <person name="Adhikari A."/>
            <person name="Zheng C.-J."/>
            <person name="Schuster L."/>
            <person name="Cowan T.M."/>
            <person name="Smanski M.J."/>
            <person name="Chevrette M.G."/>
            <person name="De Carvalho L.P.S."/>
            <person name="Shen B."/>
        </authorList>
    </citation>
    <scope>NUCLEOTIDE SEQUENCE [LARGE SCALE GENOMIC DNA]</scope>
    <source>
        <strain evidence="1 2">NPDC004550</strain>
    </source>
</reference>